<evidence type="ECO:0000313" key="2">
    <source>
        <dbReference type="EMBL" id="PKS08231.1"/>
    </source>
</evidence>
<reference evidence="2 3" key="1">
    <citation type="journal article" date="2017" name="G3 (Bethesda)">
        <title>First Draft Genome Sequence of the Pathogenic Fungus Lomentospora prolificans (Formerly Scedosporium prolificans).</title>
        <authorList>
            <person name="Luo R."/>
            <person name="Zimin A."/>
            <person name="Workman R."/>
            <person name="Fan Y."/>
            <person name="Pertea G."/>
            <person name="Grossman N."/>
            <person name="Wear M.P."/>
            <person name="Jia B."/>
            <person name="Miller H."/>
            <person name="Casadevall A."/>
            <person name="Timp W."/>
            <person name="Zhang S.X."/>
            <person name="Salzberg S.L."/>
        </authorList>
    </citation>
    <scope>NUCLEOTIDE SEQUENCE [LARGE SCALE GENOMIC DNA]</scope>
    <source>
        <strain evidence="2 3">JHH-5317</strain>
    </source>
</reference>
<dbReference type="InterPro" id="IPR027443">
    <property type="entry name" value="IPNS-like_sf"/>
</dbReference>
<dbReference type="InterPro" id="IPR010856">
    <property type="entry name" value="Gig2-like"/>
</dbReference>
<protein>
    <recommendedName>
        <fullName evidence="4">DUF1479 domain protein</fullName>
    </recommendedName>
</protein>
<keyword evidence="1" id="KW-1133">Transmembrane helix</keyword>
<dbReference type="EMBL" id="NLAX01000697">
    <property type="protein sequence ID" value="PKS08231.1"/>
    <property type="molecule type" value="Genomic_DNA"/>
</dbReference>
<evidence type="ECO:0000313" key="3">
    <source>
        <dbReference type="Proteomes" id="UP000233524"/>
    </source>
</evidence>
<proteinExistence type="predicted"/>
<dbReference type="OrthoDB" id="8249012at2759"/>
<sequence>MPIIHPATIQNSSICFQCHKFPSERGVIPTCCFAYLYLLVYLAIGIKLPEFSRINHFLQRVEPFAVLYIMLASQNSLTHDLAPPPFSPVPFSMDSMSFPPGDPIPLPSRFARIKKTLISGKEAAVAASWNQLLFELREEIEVISSKGAATIPIIDFEETNNPESVAKFSEELKRRGAAVVRNVVPQGEAMAWKKETEVYLSTNPNMRCSPTRDPHLFGVYWTPAQIKGRAHPNVLATQKLAMKLWNSRDPSALLSTNFPVAYADRLRMQAGTGNGDTMYYHNAHVDGGSVERWEPDGYGRGGTYDKIWEGKWDEYDPWESSTRLGVTSDLYNGAGTCSMFRMFQGWLTLSNIPTNEDALLLCPMLKLSTAYFLLRPFFEPRVPLEACPSTAAYLDESNWILSPVQTSVIQGALPSYTQELNDVLHPHLQLSHSMVPIPDLRPGDYLLWHPDLIYAIDNHPSKPKCREPSLADTATVMYLPACPLTQTNALYLARQRKAFLLGHPSPDFGGGRGERSHMGRPGVQDVNDAGGEDGLMAMGLLPWSEKLAKGEVEKEVCKMANGILFPDRYGL</sequence>
<dbReference type="PANTHER" id="PTHR30613:SF1">
    <property type="entry name" value="DUF1479 DOMAIN PROTEIN (AFU_ORTHOLOGUE AFUA_5G09280)"/>
    <property type="match status" value="1"/>
</dbReference>
<accession>A0A2N3N723</accession>
<dbReference type="Proteomes" id="UP000233524">
    <property type="component" value="Unassembled WGS sequence"/>
</dbReference>
<name>A0A2N3N723_9PEZI</name>
<dbReference type="PANTHER" id="PTHR30613">
    <property type="entry name" value="UNCHARACTERIZED PROTEIN YBIU-RELATED"/>
    <property type="match status" value="1"/>
</dbReference>
<dbReference type="STRING" id="41688.A0A2N3N723"/>
<dbReference type="SUPFAM" id="SSF51197">
    <property type="entry name" value="Clavaminate synthase-like"/>
    <property type="match status" value="1"/>
</dbReference>
<dbReference type="Gene3D" id="2.60.120.330">
    <property type="entry name" value="B-lactam Antibiotic, Isopenicillin N Synthase, Chain"/>
    <property type="match status" value="1"/>
</dbReference>
<organism evidence="2 3">
    <name type="scientific">Lomentospora prolificans</name>
    <dbReference type="NCBI Taxonomy" id="41688"/>
    <lineage>
        <taxon>Eukaryota</taxon>
        <taxon>Fungi</taxon>
        <taxon>Dikarya</taxon>
        <taxon>Ascomycota</taxon>
        <taxon>Pezizomycotina</taxon>
        <taxon>Sordariomycetes</taxon>
        <taxon>Hypocreomycetidae</taxon>
        <taxon>Microascales</taxon>
        <taxon>Microascaceae</taxon>
        <taxon>Lomentospora</taxon>
    </lineage>
</organism>
<keyword evidence="1" id="KW-0472">Membrane</keyword>
<evidence type="ECO:0000256" key="1">
    <source>
        <dbReference type="SAM" id="Phobius"/>
    </source>
</evidence>
<dbReference type="AlphaFoldDB" id="A0A2N3N723"/>
<evidence type="ECO:0008006" key="4">
    <source>
        <dbReference type="Google" id="ProtNLM"/>
    </source>
</evidence>
<keyword evidence="3" id="KW-1185">Reference proteome</keyword>
<dbReference type="Pfam" id="PF07350">
    <property type="entry name" value="Gig2-like"/>
    <property type="match status" value="1"/>
</dbReference>
<keyword evidence="1" id="KW-0812">Transmembrane</keyword>
<gene>
    <name evidence="2" type="ORF">jhhlp_005173</name>
</gene>
<dbReference type="InParanoid" id="A0A2N3N723"/>
<comment type="caution">
    <text evidence="2">The sequence shown here is derived from an EMBL/GenBank/DDBJ whole genome shotgun (WGS) entry which is preliminary data.</text>
</comment>
<dbReference type="VEuPathDB" id="FungiDB:jhhlp_005173"/>
<feature type="transmembrane region" description="Helical" evidence="1">
    <location>
        <begin position="26"/>
        <end position="44"/>
    </location>
</feature>